<dbReference type="AlphaFoldDB" id="A0A414XMQ7"/>
<dbReference type="Proteomes" id="UP000284548">
    <property type="component" value="Unassembled WGS sequence"/>
</dbReference>
<reference evidence="1 2" key="1">
    <citation type="submission" date="2018-08" db="EMBL/GenBank/DDBJ databases">
        <title>A genome reference for cultivated species of the human gut microbiota.</title>
        <authorList>
            <person name="Zou Y."/>
            <person name="Xue W."/>
            <person name="Luo G."/>
        </authorList>
    </citation>
    <scope>NUCLEOTIDE SEQUENCE [LARGE SCALE GENOMIC DNA]</scope>
    <source>
        <strain evidence="1 2">AM16-54</strain>
    </source>
</reference>
<name>A0A414XMQ7_9BACT</name>
<sequence>MAAQRSQNAKEFGRNFSGIPKYAIFAEGFQKSFSQIRSPLLVLGIWQGCHNFAQEKARGTSSNAATCK</sequence>
<evidence type="ECO:0000313" key="2">
    <source>
        <dbReference type="Proteomes" id="UP000284548"/>
    </source>
</evidence>
<comment type="caution">
    <text evidence="1">The sequence shown here is derived from an EMBL/GenBank/DDBJ whole genome shotgun (WGS) entry which is preliminary data.</text>
</comment>
<gene>
    <name evidence="1" type="ORF">DW192_15510</name>
</gene>
<organism evidence="1 2">
    <name type="scientific">Segatella copri</name>
    <dbReference type="NCBI Taxonomy" id="165179"/>
    <lineage>
        <taxon>Bacteria</taxon>
        <taxon>Pseudomonadati</taxon>
        <taxon>Bacteroidota</taxon>
        <taxon>Bacteroidia</taxon>
        <taxon>Bacteroidales</taxon>
        <taxon>Prevotellaceae</taxon>
        <taxon>Segatella</taxon>
    </lineage>
</organism>
<protein>
    <submittedName>
        <fullName evidence="1">Uncharacterized protein</fullName>
    </submittedName>
</protein>
<proteinExistence type="predicted"/>
<dbReference type="EMBL" id="QRKB01000071">
    <property type="protein sequence ID" value="RHH75194.1"/>
    <property type="molecule type" value="Genomic_DNA"/>
</dbReference>
<accession>A0A414XMQ7</accession>
<evidence type="ECO:0000313" key="1">
    <source>
        <dbReference type="EMBL" id="RHH75194.1"/>
    </source>
</evidence>